<keyword evidence="2" id="KW-1185">Reference proteome</keyword>
<evidence type="ECO:0000313" key="1">
    <source>
        <dbReference type="EMBL" id="KAK4796745.1"/>
    </source>
</evidence>
<comment type="caution">
    <text evidence="1">The sequence shown here is derived from an EMBL/GenBank/DDBJ whole genome shotgun (WGS) entry which is preliminary data.</text>
</comment>
<accession>A0AAN7RCS0</accession>
<sequence length="94" mass="10096">MRSCKTPIVLVQIQLSICGFQAVMTGWLSHSIGNPNGSCIRLKSIYGSLGIQNQGSFNQISLELYIEHLGILPNGSAFWAESTGGSSIGMPMNH</sequence>
<reference evidence="1 2" key="1">
    <citation type="journal article" date="2023" name="Hortic Res">
        <title>Pangenome of water caltrop reveals structural variations and asymmetric subgenome divergence after allopolyploidization.</title>
        <authorList>
            <person name="Zhang X."/>
            <person name="Chen Y."/>
            <person name="Wang L."/>
            <person name="Yuan Y."/>
            <person name="Fang M."/>
            <person name="Shi L."/>
            <person name="Lu R."/>
            <person name="Comes H.P."/>
            <person name="Ma Y."/>
            <person name="Chen Y."/>
            <person name="Huang G."/>
            <person name="Zhou Y."/>
            <person name="Zheng Z."/>
            <person name="Qiu Y."/>
        </authorList>
    </citation>
    <scope>NUCLEOTIDE SEQUENCE [LARGE SCALE GENOMIC DNA]</scope>
    <source>
        <strain evidence="1">F231</strain>
    </source>
</reference>
<name>A0AAN7RCS0_TRANT</name>
<organism evidence="1 2">
    <name type="scientific">Trapa natans</name>
    <name type="common">Water chestnut</name>
    <dbReference type="NCBI Taxonomy" id="22666"/>
    <lineage>
        <taxon>Eukaryota</taxon>
        <taxon>Viridiplantae</taxon>
        <taxon>Streptophyta</taxon>
        <taxon>Embryophyta</taxon>
        <taxon>Tracheophyta</taxon>
        <taxon>Spermatophyta</taxon>
        <taxon>Magnoliopsida</taxon>
        <taxon>eudicotyledons</taxon>
        <taxon>Gunneridae</taxon>
        <taxon>Pentapetalae</taxon>
        <taxon>rosids</taxon>
        <taxon>malvids</taxon>
        <taxon>Myrtales</taxon>
        <taxon>Lythraceae</taxon>
        <taxon>Trapa</taxon>
    </lineage>
</organism>
<evidence type="ECO:0000313" key="2">
    <source>
        <dbReference type="Proteomes" id="UP001346149"/>
    </source>
</evidence>
<proteinExistence type="predicted"/>
<dbReference type="Proteomes" id="UP001346149">
    <property type="component" value="Unassembled WGS sequence"/>
</dbReference>
<dbReference type="AlphaFoldDB" id="A0AAN7RCS0"/>
<dbReference type="EMBL" id="JAXQNO010000006">
    <property type="protein sequence ID" value="KAK4796745.1"/>
    <property type="molecule type" value="Genomic_DNA"/>
</dbReference>
<gene>
    <name evidence="1" type="ORF">SAY86_029071</name>
</gene>
<protein>
    <submittedName>
        <fullName evidence="1">Uncharacterized protein</fullName>
    </submittedName>
</protein>